<evidence type="ECO:0000313" key="7">
    <source>
        <dbReference type="Proteomes" id="UP000245137"/>
    </source>
</evidence>
<keyword evidence="3 5" id="KW-0012">Acyltransferase</keyword>
<protein>
    <submittedName>
        <fullName evidence="5">1-acyl-sn-glycerol-3-phosphate acyltransferase</fullName>
    </submittedName>
</protein>
<evidence type="ECO:0000256" key="2">
    <source>
        <dbReference type="ARBA" id="ARBA00022679"/>
    </source>
</evidence>
<dbReference type="GO" id="GO:0003841">
    <property type="term" value="F:1-acylglycerol-3-phosphate O-acyltransferase activity"/>
    <property type="evidence" value="ECO:0007669"/>
    <property type="project" value="TreeGrafter"/>
</dbReference>
<dbReference type="Pfam" id="PF01553">
    <property type="entry name" value="Acyltransferase"/>
    <property type="match status" value="1"/>
</dbReference>
<evidence type="ECO:0000313" key="6">
    <source>
        <dbReference type="EMBL" id="TRL34323.1"/>
    </source>
</evidence>
<dbReference type="EMBL" id="VJMF01000039">
    <property type="protein sequence ID" value="TRL34323.1"/>
    <property type="molecule type" value="Genomic_DNA"/>
</dbReference>
<gene>
    <name evidence="5" type="ORF">C5689_17160</name>
    <name evidence="6" type="ORF">FM996_09670</name>
</gene>
<comment type="pathway">
    <text evidence="1">Lipid metabolism.</text>
</comment>
<dbReference type="PANTHER" id="PTHR10434">
    <property type="entry name" value="1-ACYL-SN-GLYCEROL-3-PHOSPHATE ACYLTRANSFERASE"/>
    <property type="match status" value="1"/>
</dbReference>
<evidence type="ECO:0000256" key="3">
    <source>
        <dbReference type="ARBA" id="ARBA00023315"/>
    </source>
</evidence>
<reference evidence="5" key="2">
    <citation type="submission" date="2018-02" db="EMBL/GenBank/DDBJ databases">
        <authorList>
            <person name="Cohen D.B."/>
            <person name="Kent A.D."/>
        </authorList>
    </citation>
    <scope>NUCLEOTIDE SEQUENCE</scope>
    <source>
        <strain evidence="5">DSM 17706</strain>
    </source>
</reference>
<dbReference type="InterPro" id="IPR002123">
    <property type="entry name" value="Plipid/glycerol_acylTrfase"/>
</dbReference>
<dbReference type="EMBL" id="PUIV01000041">
    <property type="protein sequence ID" value="PWB92649.1"/>
    <property type="molecule type" value="Genomic_DNA"/>
</dbReference>
<evidence type="ECO:0000256" key="1">
    <source>
        <dbReference type="ARBA" id="ARBA00005189"/>
    </source>
</evidence>
<sequence length="212" mass="23204">MRPLAAAATRRLIAGFARAVTGVSADWRGCRPEPRQRVYFANHASHGDFVLIWTVLPPELRRVTRPVAAAEIWDGRGIGGFIGREVFRAVPIDRKGVDRLNAAMAAMSAALDEGASLILFPEGTRNTGEEPLLPLRSGLFHLAMAFPQIDFVPVWIDNISRVMPKGEFLPIPLLCSVTFGEPLAVDRTEERAAFLDRARGALLALKPKDLVA</sequence>
<dbReference type="AlphaFoldDB" id="A0A2U1SM03"/>
<keyword evidence="7" id="KW-1185">Reference proteome</keyword>
<reference evidence="6 8" key="3">
    <citation type="submission" date="2019-07" db="EMBL/GenBank/DDBJ databases">
        <title>Ln-dependent methylotrophs.</title>
        <authorList>
            <person name="Tani A."/>
        </authorList>
    </citation>
    <scope>NUCLEOTIDE SEQUENCE [LARGE SCALE GENOMIC DNA]</scope>
    <source>
        <strain evidence="6 8">SM89A</strain>
    </source>
</reference>
<evidence type="ECO:0000259" key="4">
    <source>
        <dbReference type="SMART" id="SM00563"/>
    </source>
</evidence>
<dbReference type="OrthoDB" id="9808424at2"/>
<keyword evidence="2 5" id="KW-0808">Transferase</keyword>
<feature type="domain" description="Phospholipid/glycerol acyltransferase" evidence="4">
    <location>
        <begin position="37"/>
        <end position="159"/>
    </location>
</feature>
<reference evidence="5 7" key="1">
    <citation type="journal article" date="2018" name="Appl. Microbiol. Biotechnol.">
        <title>Co-cultivation of the strictly anaerobic methanogen Methanosarcina barkeri with aerobic methanotrophs in an oxygen-limited membrane bioreactor.</title>
        <authorList>
            <person name="In 't Zandt M.H."/>
            <person name="van den Bosch T.J.M."/>
            <person name="Rijkers R."/>
            <person name="van Kessel M.A.H.J."/>
            <person name="Jetten M.S.M."/>
            <person name="Welte C.U."/>
        </authorList>
    </citation>
    <scope>NUCLEOTIDE SEQUENCE [LARGE SCALE GENOMIC DNA]</scope>
    <source>
        <strain evidence="5 7">DSM 17706</strain>
    </source>
</reference>
<evidence type="ECO:0000313" key="5">
    <source>
        <dbReference type="EMBL" id="PWB92649.1"/>
    </source>
</evidence>
<dbReference type="Proteomes" id="UP000245137">
    <property type="component" value="Unassembled WGS sequence"/>
</dbReference>
<dbReference type="SUPFAM" id="SSF69593">
    <property type="entry name" value="Glycerol-3-phosphate (1)-acyltransferase"/>
    <property type="match status" value="1"/>
</dbReference>
<evidence type="ECO:0000313" key="8">
    <source>
        <dbReference type="Proteomes" id="UP000316781"/>
    </source>
</evidence>
<comment type="caution">
    <text evidence="5">The sequence shown here is derived from an EMBL/GenBank/DDBJ whole genome shotgun (WGS) entry which is preliminary data.</text>
</comment>
<accession>A0A2U1SM03</accession>
<name>A0A2U1SM03_METSR</name>
<dbReference type="RefSeq" id="WP_108918463.1">
    <property type="nucleotide sequence ID" value="NZ_BGJY01000004.1"/>
</dbReference>
<dbReference type="PANTHER" id="PTHR10434:SF11">
    <property type="entry name" value="1-ACYL-SN-GLYCEROL-3-PHOSPHATE ACYLTRANSFERASE"/>
    <property type="match status" value="1"/>
</dbReference>
<proteinExistence type="predicted"/>
<dbReference type="GO" id="GO:0006654">
    <property type="term" value="P:phosphatidic acid biosynthetic process"/>
    <property type="evidence" value="ECO:0007669"/>
    <property type="project" value="TreeGrafter"/>
</dbReference>
<organism evidence="5 7">
    <name type="scientific">Methylosinus sporium</name>
    <dbReference type="NCBI Taxonomy" id="428"/>
    <lineage>
        <taxon>Bacteria</taxon>
        <taxon>Pseudomonadati</taxon>
        <taxon>Pseudomonadota</taxon>
        <taxon>Alphaproteobacteria</taxon>
        <taxon>Hyphomicrobiales</taxon>
        <taxon>Methylocystaceae</taxon>
        <taxon>Methylosinus</taxon>
    </lineage>
</organism>
<dbReference type="CDD" id="cd07989">
    <property type="entry name" value="LPLAT_AGPAT-like"/>
    <property type="match status" value="1"/>
</dbReference>
<dbReference type="Proteomes" id="UP000316781">
    <property type="component" value="Unassembled WGS sequence"/>
</dbReference>
<dbReference type="SMART" id="SM00563">
    <property type="entry name" value="PlsC"/>
    <property type="match status" value="1"/>
</dbReference>